<evidence type="ECO:0000256" key="6">
    <source>
        <dbReference type="RuleBase" id="RU362106"/>
    </source>
</evidence>
<evidence type="ECO:0000256" key="3">
    <source>
        <dbReference type="ARBA" id="ARBA00022691"/>
    </source>
</evidence>
<keyword evidence="4 5" id="KW-0694">RNA-binding</keyword>
<reference evidence="8" key="1">
    <citation type="journal article" date="2023" name="PhytoFront">
        <title>Draft Genome Resources of Seven Strains of Tilletia horrida, Causal Agent of Kernel Smut of Rice.</title>
        <authorList>
            <person name="Khanal S."/>
            <person name="Antony Babu S."/>
            <person name="Zhou X.G."/>
        </authorList>
    </citation>
    <scope>NUCLEOTIDE SEQUENCE</scope>
    <source>
        <strain evidence="8">TX3</strain>
    </source>
</reference>
<comment type="similarity">
    <text evidence="5 6">Belongs to the class I-like SAM-binding methyltransferase superfamily. rRNA adenine N(6)-methyltransferase family.</text>
</comment>
<dbReference type="InterPro" id="IPR001737">
    <property type="entry name" value="KsgA/Erm"/>
</dbReference>
<dbReference type="PANTHER" id="PTHR11727">
    <property type="entry name" value="DIMETHYLADENOSINE TRANSFERASE"/>
    <property type="match status" value="1"/>
</dbReference>
<evidence type="ECO:0000256" key="5">
    <source>
        <dbReference type="PROSITE-ProRule" id="PRU01026"/>
    </source>
</evidence>
<keyword evidence="6" id="KW-0698">rRNA processing</keyword>
<keyword evidence="1 5" id="KW-0489">Methyltransferase</keyword>
<protein>
    <recommendedName>
        <fullName evidence="6">rRNA adenine N(6)-methyltransferase</fullName>
        <ecNumber evidence="6">2.1.1.-</ecNumber>
    </recommendedName>
</protein>
<dbReference type="PROSITE" id="PS51689">
    <property type="entry name" value="SAM_RNA_A_N6_MT"/>
    <property type="match status" value="1"/>
</dbReference>
<dbReference type="Pfam" id="PF00398">
    <property type="entry name" value="RrnaAD"/>
    <property type="match status" value="1"/>
</dbReference>
<evidence type="ECO:0000256" key="2">
    <source>
        <dbReference type="ARBA" id="ARBA00022679"/>
    </source>
</evidence>
<dbReference type="GO" id="GO:0003723">
    <property type="term" value="F:RNA binding"/>
    <property type="evidence" value="ECO:0007669"/>
    <property type="project" value="UniProtKB-UniRule"/>
</dbReference>
<gene>
    <name evidence="8" type="ORF">OC842_004121</name>
</gene>
<feature type="binding site" evidence="5">
    <location>
        <position position="177"/>
    </location>
    <ligand>
        <name>S-adenosyl-L-methionine</name>
        <dbReference type="ChEBI" id="CHEBI:59789"/>
    </ligand>
</feature>
<proteinExistence type="inferred from homology"/>
<dbReference type="InterPro" id="IPR029063">
    <property type="entry name" value="SAM-dependent_MTases_sf"/>
</dbReference>
<dbReference type="PANTHER" id="PTHR11727:SF7">
    <property type="entry name" value="DIMETHYLADENOSINE TRANSFERASE-RELATED"/>
    <property type="match status" value="1"/>
</dbReference>
<evidence type="ECO:0000256" key="1">
    <source>
        <dbReference type="ARBA" id="ARBA00022603"/>
    </source>
</evidence>
<organism evidence="8 9">
    <name type="scientific">Tilletia horrida</name>
    <dbReference type="NCBI Taxonomy" id="155126"/>
    <lineage>
        <taxon>Eukaryota</taxon>
        <taxon>Fungi</taxon>
        <taxon>Dikarya</taxon>
        <taxon>Basidiomycota</taxon>
        <taxon>Ustilaginomycotina</taxon>
        <taxon>Exobasidiomycetes</taxon>
        <taxon>Tilletiales</taxon>
        <taxon>Tilletiaceae</taxon>
        <taxon>Tilletia</taxon>
    </lineage>
</organism>
<sequence length="478" mass="52400">MRAAVRHAATRAQTALIAGSSALVRTAAGPSRVPLRPAFQASQCWALAACFATEATTGSIASAPVEDGDAPTAEAQPSDGQVVDAEVASVALKRRGRPPRSAEEKAATKARRQAQQQKEKRATTAKPRRNSAEIAFENALGTEIDLDLFQYPHLPSPSEWKTAFATNRAFSASRYVLANKNTVKAVIASLGLDELAKKGIKTTVIEGYPGLGTLTRELLEHPAVEKVIALEDSKFHLKFLGKLKADPELGPKLTVLPHSAYFWKSYDEILDGGHLDHLSDRIRTSSGEPTVFSTKSYGKAAPSPQDDPTWKADSPILFLAQLPSNVYGDQLFAQLIFAIASRRWLFRFSRIRLAFMLNKGILGRVLAQPGEQKFTRTAAVTHTLTDIVPTPFSKYESIEPYAAHFYPSRQQVGLRLLANNRSIPAAKTPSMASKMGIGLLHLEPKKDLTLTPDIFEEFEYLTRMLFVLRTTDMEAAMK</sequence>
<dbReference type="SUPFAM" id="SSF53335">
    <property type="entry name" value="S-adenosyl-L-methionine-dependent methyltransferases"/>
    <property type="match status" value="1"/>
</dbReference>
<accession>A0AAN6JJK3</accession>
<feature type="region of interest" description="Disordered" evidence="7">
    <location>
        <begin position="62"/>
        <end position="132"/>
    </location>
</feature>
<dbReference type="Gene3D" id="3.40.50.150">
    <property type="entry name" value="Vaccinia Virus protein VP39"/>
    <property type="match status" value="1"/>
</dbReference>
<evidence type="ECO:0000313" key="9">
    <source>
        <dbReference type="Proteomes" id="UP001176521"/>
    </source>
</evidence>
<keyword evidence="9" id="KW-1185">Reference proteome</keyword>
<dbReference type="AlphaFoldDB" id="A0AAN6JJK3"/>
<dbReference type="GO" id="GO:0000179">
    <property type="term" value="F:rRNA (adenine-N6,N6-)-dimethyltransferase activity"/>
    <property type="evidence" value="ECO:0007669"/>
    <property type="project" value="UniProtKB-UniRule"/>
</dbReference>
<keyword evidence="3 5" id="KW-0949">S-adenosyl-L-methionine</keyword>
<dbReference type="Proteomes" id="UP001176521">
    <property type="component" value="Unassembled WGS sequence"/>
</dbReference>
<evidence type="ECO:0000313" key="8">
    <source>
        <dbReference type="EMBL" id="KAK0529835.1"/>
    </source>
</evidence>
<name>A0AAN6JJK3_9BASI</name>
<dbReference type="EC" id="2.1.1.-" evidence="6"/>
<feature type="binding site" evidence="5">
    <location>
        <position position="231"/>
    </location>
    <ligand>
        <name>S-adenosyl-L-methionine</name>
        <dbReference type="ChEBI" id="CHEBI:59789"/>
    </ligand>
</feature>
<keyword evidence="2 5" id="KW-0808">Transferase</keyword>
<comment type="caution">
    <text evidence="8">The sequence shown here is derived from an EMBL/GenBank/DDBJ whole genome shotgun (WGS) entry which is preliminary data.</text>
</comment>
<evidence type="ECO:0000256" key="4">
    <source>
        <dbReference type="ARBA" id="ARBA00022884"/>
    </source>
</evidence>
<comment type="caution">
    <text evidence="5">Lacks conserved residue(s) required for the propagation of feature annotation.</text>
</comment>
<dbReference type="EMBL" id="JAPDMQ010000232">
    <property type="protein sequence ID" value="KAK0529835.1"/>
    <property type="molecule type" value="Genomic_DNA"/>
</dbReference>
<evidence type="ECO:0000256" key="7">
    <source>
        <dbReference type="SAM" id="MobiDB-lite"/>
    </source>
</evidence>